<proteinExistence type="predicted"/>
<protein>
    <submittedName>
        <fullName evidence="2">Uncharacterized protein</fullName>
    </submittedName>
</protein>
<accession>A0A556SB81</accession>
<dbReference type="EMBL" id="VMHM01000011">
    <property type="protein sequence ID" value="TSJ98368.1"/>
    <property type="molecule type" value="Genomic_DNA"/>
</dbReference>
<comment type="caution">
    <text evidence="2">The sequence shown here is derived from an EMBL/GenBank/DDBJ whole genome shotgun (WGS) entry which is preliminary data.</text>
</comment>
<evidence type="ECO:0000256" key="1">
    <source>
        <dbReference type="SAM" id="MobiDB-lite"/>
    </source>
</evidence>
<dbReference type="RefSeq" id="WP_144092322.1">
    <property type="nucleotide sequence ID" value="NZ_CAMLBV010000013.1"/>
</dbReference>
<evidence type="ECO:0000313" key="2">
    <source>
        <dbReference type="EMBL" id="TSJ98368.1"/>
    </source>
</evidence>
<reference evidence="2 3" key="1">
    <citation type="submission" date="2019-07" db="EMBL/GenBank/DDBJ databases">
        <title>Gilliamella genomes.</title>
        <authorList>
            <person name="Zheng H."/>
        </authorList>
    </citation>
    <scope>NUCLEOTIDE SEQUENCE [LARGE SCALE GENOMIC DNA]</scope>
    <source>
        <strain evidence="2 3">W8127</strain>
    </source>
</reference>
<sequence>MKFFKMEIIKFINNKLFVGLCLLIILTPTAFSKPVSYSLPFGWSKIKDMSDIKTINQKCYFDYSLDYTDLDIENSTKNCPLTSSDSTSDSDTPENIEKEDSVSEKKIYLYQSDQFSLFLEEFSLNLKGEPISDPTSYDAYNKISGYILFLEKDNQIVDHLTVSSFEIGDSGFTYELDFYIDKKFNIWLLTHGVSDLGEGIGLWGHYKINLQKIKFEAIKIKTEVEQINFPDKLIVLPNRYFDKNSVQPCSEGYDCNDQYSYIYYLNEVKKSTALLVKKSKAPKNTFTLFKKKLDQTCITMPRFDYKKEYELSYFNDLYSCEINGLKQELIRIEKELGK</sequence>
<gene>
    <name evidence="2" type="ORF">FPQ15_09305</name>
</gene>
<evidence type="ECO:0000313" key="3">
    <source>
        <dbReference type="Proteomes" id="UP000319483"/>
    </source>
</evidence>
<feature type="region of interest" description="Disordered" evidence="1">
    <location>
        <begin position="80"/>
        <end position="99"/>
    </location>
</feature>
<name>A0A556SB81_9GAMM</name>
<dbReference type="AlphaFoldDB" id="A0A556SB81"/>
<dbReference type="Proteomes" id="UP000319483">
    <property type="component" value="Unassembled WGS sequence"/>
</dbReference>
<organism evidence="2 3">
    <name type="scientific">Gilliamella apicola</name>
    <dbReference type="NCBI Taxonomy" id="1196095"/>
    <lineage>
        <taxon>Bacteria</taxon>
        <taxon>Pseudomonadati</taxon>
        <taxon>Pseudomonadota</taxon>
        <taxon>Gammaproteobacteria</taxon>
        <taxon>Orbales</taxon>
        <taxon>Orbaceae</taxon>
        <taxon>Gilliamella</taxon>
    </lineage>
</organism>